<dbReference type="RefSeq" id="WP_344474698.1">
    <property type="nucleotide sequence ID" value="NZ_BAAASB010000004.1"/>
</dbReference>
<dbReference type="Proteomes" id="UP001596160">
    <property type="component" value="Unassembled WGS sequence"/>
</dbReference>
<keyword evidence="3" id="KW-1185">Reference proteome</keyword>
<evidence type="ECO:0000313" key="3">
    <source>
        <dbReference type="Proteomes" id="UP001596160"/>
    </source>
</evidence>
<protein>
    <submittedName>
        <fullName evidence="2">Uncharacterized protein</fullName>
    </submittedName>
</protein>
<proteinExistence type="predicted"/>
<sequence>MSDDQSDSPFPDVPPADPTASVRAEVQREYAAKLAAAELRTRAAKDGITLPDGFTDFLDSSKLLGEDGSPSVEAIGKALAPWAVPKEPEFTQLKGAGHYARQRGPALPTISLDVRNR</sequence>
<name>A0ABW0AQG3_9ACTN</name>
<comment type="caution">
    <text evidence="2">The sequence shown here is derived from an EMBL/GenBank/DDBJ whole genome shotgun (WGS) entry which is preliminary data.</text>
</comment>
<feature type="region of interest" description="Disordered" evidence="1">
    <location>
        <begin position="1"/>
        <end position="22"/>
    </location>
</feature>
<organism evidence="2 3">
    <name type="scientific">Streptomyces amakusaensis</name>
    <dbReference type="NCBI Taxonomy" id="67271"/>
    <lineage>
        <taxon>Bacteria</taxon>
        <taxon>Bacillati</taxon>
        <taxon>Actinomycetota</taxon>
        <taxon>Actinomycetes</taxon>
        <taxon>Kitasatosporales</taxon>
        <taxon>Streptomycetaceae</taxon>
        <taxon>Streptomyces</taxon>
    </lineage>
</organism>
<accession>A0ABW0AQG3</accession>
<gene>
    <name evidence="2" type="ORF">ACFPRH_24900</name>
</gene>
<reference evidence="3" key="1">
    <citation type="journal article" date="2019" name="Int. J. Syst. Evol. Microbiol.">
        <title>The Global Catalogue of Microorganisms (GCM) 10K type strain sequencing project: providing services to taxonomists for standard genome sequencing and annotation.</title>
        <authorList>
            <consortium name="The Broad Institute Genomics Platform"/>
            <consortium name="The Broad Institute Genome Sequencing Center for Infectious Disease"/>
            <person name="Wu L."/>
            <person name="Ma J."/>
        </authorList>
    </citation>
    <scope>NUCLEOTIDE SEQUENCE [LARGE SCALE GENOMIC DNA]</scope>
    <source>
        <strain evidence="3">PCU 266</strain>
    </source>
</reference>
<dbReference type="EMBL" id="JBHSKP010000019">
    <property type="protein sequence ID" value="MFC5154978.1"/>
    <property type="molecule type" value="Genomic_DNA"/>
</dbReference>
<evidence type="ECO:0000256" key="1">
    <source>
        <dbReference type="SAM" id="MobiDB-lite"/>
    </source>
</evidence>
<evidence type="ECO:0000313" key="2">
    <source>
        <dbReference type="EMBL" id="MFC5154978.1"/>
    </source>
</evidence>